<gene>
    <name evidence="1" type="ORF">SCF082_LOCUS38264</name>
</gene>
<dbReference type="Pfam" id="PF00153">
    <property type="entry name" value="Mito_carr"/>
    <property type="match status" value="3"/>
</dbReference>
<dbReference type="Proteomes" id="UP001642464">
    <property type="component" value="Unassembled WGS sequence"/>
</dbReference>
<dbReference type="InterPro" id="IPR018108">
    <property type="entry name" value="MCP_transmembrane"/>
</dbReference>
<sequence>MGDASPGVHSLAGAFAGAAQTAFWHPLDVLKTRMQVRDGTVGSVHAYSSLRKAVLSTLHSEGPRGFFRGVCANVAGSTLSWGLQMPLYQHFKAIAYKESKEILAAKDSACSLAAGLATNVVVHPVFLIKTRLQLQRGQAGYRGILHAVTTIAGEEGLQGFYRGFVPSLMLSSHGAILLVAYDRFKNKFDSVLLASGSAKVFATVATYPLQVIRSVMQQRPTGGTFEYSNIFRTGQLLWQRNGVTAFYRGILPQMMRTVPQSMAFFSIYEYALTALRFLGTKS</sequence>
<dbReference type="PROSITE" id="PS50920">
    <property type="entry name" value="SOLCAR"/>
    <property type="match status" value="3"/>
</dbReference>
<dbReference type="SUPFAM" id="SSF103506">
    <property type="entry name" value="Mitochondrial carrier"/>
    <property type="match status" value="1"/>
</dbReference>
<keyword evidence="2" id="KW-1185">Reference proteome</keyword>
<dbReference type="Gene3D" id="1.50.40.10">
    <property type="entry name" value="Mitochondrial carrier domain"/>
    <property type="match status" value="2"/>
</dbReference>
<accession>A0ABP0PZ95</accession>
<name>A0ABP0PZ95_9DINO</name>
<dbReference type="InterPro" id="IPR044712">
    <property type="entry name" value="SLC25A32-like"/>
</dbReference>
<organism evidence="1 2">
    <name type="scientific">Durusdinium trenchii</name>
    <dbReference type="NCBI Taxonomy" id="1381693"/>
    <lineage>
        <taxon>Eukaryota</taxon>
        <taxon>Sar</taxon>
        <taxon>Alveolata</taxon>
        <taxon>Dinophyceae</taxon>
        <taxon>Suessiales</taxon>
        <taxon>Symbiodiniaceae</taxon>
        <taxon>Durusdinium</taxon>
    </lineage>
</organism>
<dbReference type="PANTHER" id="PTHR45683">
    <property type="entry name" value="MITOCHONDRIAL NICOTINAMIDE ADENINE DINUCLEOTIDE TRANSPORTER 1-RELATED-RELATED"/>
    <property type="match status" value="1"/>
</dbReference>
<protein>
    <submittedName>
        <fullName evidence="1">Chloroplastic (AtFOLT1)</fullName>
    </submittedName>
</protein>
<dbReference type="InterPro" id="IPR023395">
    <property type="entry name" value="MCP_dom_sf"/>
</dbReference>
<evidence type="ECO:0000313" key="1">
    <source>
        <dbReference type="EMBL" id="CAK9080239.1"/>
    </source>
</evidence>
<comment type="caution">
    <text evidence="1">The sequence shown here is derived from an EMBL/GenBank/DDBJ whole genome shotgun (WGS) entry which is preliminary data.</text>
</comment>
<dbReference type="EMBL" id="CAXAMM010038704">
    <property type="protein sequence ID" value="CAK9080239.1"/>
    <property type="molecule type" value="Genomic_DNA"/>
</dbReference>
<evidence type="ECO:0000313" key="2">
    <source>
        <dbReference type="Proteomes" id="UP001642464"/>
    </source>
</evidence>
<reference evidence="1 2" key="1">
    <citation type="submission" date="2024-02" db="EMBL/GenBank/DDBJ databases">
        <authorList>
            <person name="Chen Y."/>
            <person name="Shah S."/>
            <person name="Dougan E. K."/>
            <person name="Thang M."/>
            <person name="Chan C."/>
        </authorList>
    </citation>
    <scope>NUCLEOTIDE SEQUENCE [LARGE SCALE GENOMIC DNA]</scope>
</reference>
<proteinExistence type="predicted"/>